<evidence type="ECO:0000313" key="2">
    <source>
        <dbReference type="Proteomes" id="UP000464754"/>
    </source>
</evidence>
<evidence type="ECO:0008006" key="3">
    <source>
        <dbReference type="Google" id="ProtNLM"/>
    </source>
</evidence>
<dbReference type="EMBL" id="AP019695">
    <property type="protein sequence ID" value="BBK23479.1"/>
    <property type="molecule type" value="Genomic_DNA"/>
</dbReference>
<dbReference type="Pfam" id="PF09148">
    <property type="entry name" value="DUF1934"/>
    <property type="match status" value="1"/>
</dbReference>
<dbReference type="Gene3D" id="2.40.128.20">
    <property type="match status" value="1"/>
</dbReference>
<dbReference type="InterPro" id="IPR012674">
    <property type="entry name" value="Calycin"/>
</dbReference>
<dbReference type="Proteomes" id="UP000464754">
    <property type="component" value="Chromosome"/>
</dbReference>
<accession>A0A6N4TL34</accession>
<dbReference type="AlphaFoldDB" id="A0A6N4TL34"/>
<dbReference type="InterPro" id="IPR015231">
    <property type="entry name" value="DUF1934"/>
</dbReference>
<dbReference type="RefSeq" id="WP_232057280.1">
    <property type="nucleotide sequence ID" value="NZ_AP019695.1"/>
</dbReference>
<dbReference type="SUPFAM" id="SSF50814">
    <property type="entry name" value="Lipocalins"/>
    <property type="match status" value="1"/>
</dbReference>
<sequence>MKKYVNVKQKHLYTNERNVMFDGYAIYYKEHEEMRLEYKEEDGHTKVSVCAADSSLKIERTSKEMCTSLSFLPNKTTKGFVRSEFGTIDLQVYTHKYIRKDSIIAIEYDILIEGEVSDGYRIIWNVKEDMYS</sequence>
<evidence type="ECO:0000313" key="1">
    <source>
        <dbReference type="EMBL" id="BBK23479.1"/>
    </source>
</evidence>
<proteinExistence type="predicted"/>
<keyword evidence="2" id="KW-1185">Reference proteome</keyword>
<protein>
    <recommendedName>
        <fullName evidence="3">DUF1934 domain-containing protein</fullName>
    </recommendedName>
</protein>
<gene>
    <name evidence="1" type="ORF">Aargi30884_23820</name>
</gene>
<organism evidence="1 2">
    <name type="scientific">Amedibacterium intestinale</name>
    <dbReference type="NCBI Taxonomy" id="2583452"/>
    <lineage>
        <taxon>Bacteria</taxon>
        <taxon>Bacillati</taxon>
        <taxon>Bacillota</taxon>
        <taxon>Erysipelotrichia</taxon>
        <taxon>Erysipelotrichales</taxon>
        <taxon>Erysipelotrichaceae</taxon>
        <taxon>Amedibacterium</taxon>
    </lineage>
</organism>
<dbReference type="KEGG" id="aarg:Aargi30884_23820"/>
<name>A0A6N4TL34_9FIRM</name>
<reference evidence="2" key="1">
    <citation type="submission" date="2019-05" db="EMBL/GenBank/DDBJ databases">
        <title>Complete genome sequencing of Absiella argi strain JCM 30884.</title>
        <authorList>
            <person name="Sakamoto M."/>
            <person name="Murakami T."/>
            <person name="Mori H."/>
        </authorList>
    </citation>
    <scope>NUCLEOTIDE SEQUENCE [LARGE SCALE GENOMIC DNA]</scope>
    <source>
        <strain evidence="2">JCM 30884</strain>
    </source>
</reference>